<evidence type="ECO:0000313" key="2">
    <source>
        <dbReference type="Proteomes" id="UP000014978"/>
    </source>
</evidence>
<organism evidence="1 2">
    <name type="scientific">Spraguea lophii (strain 42_110)</name>
    <name type="common">Microsporidian parasite</name>
    <dbReference type="NCBI Taxonomy" id="1358809"/>
    <lineage>
        <taxon>Eukaryota</taxon>
        <taxon>Fungi</taxon>
        <taxon>Fungi incertae sedis</taxon>
        <taxon>Microsporidia</taxon>
        <taxon>Spragueidae</taxon>
        <taxon>Spraguea</taxon>
    </lineage>
</organism>
<dbReference type="HOGENOM" id="CLU_2484800_0_0_1"/>
<dbReference type="EMBL" id="ATCN01000051">
    <property type="protein sequence ID" value="EPR79988.1"/>
    <property type="molecule type" value="Genomic_DNA"/>
</dbReference>
<dbReference type="Proteomes" id="UP000014978">
    <property type="component" value="Unassembled WGS sequence"/>
</dbReference>
<dbReference type="InParanoid" id="S7XVR8"/>
<dbReference type="AlphaFoldDB" id="S7XVR8"/>
<name>S7XVR8_SPRLO</name>
<evidence type="ECO:0000313" key="1">
    <source>
        <dbReference type="EMBL" id="EPR79988.1"/>
    </source>
</evidence>
<accession>S7XVR8</accession>
<dbReference type="OrthoDB" id="10556890at2759"/>
<dbReference type="OMA" id="INKIHFM"/>
<gene>
    <name evidence="1" type="ORF">SLOPH_2734</name>
</gene>
<keyword evidence="2" id="KW-1185">Reference proteome</keyword>
<sequence>MKKKLEEEFNKLLYDVERNHAEKQKNINKIHFMRNKIIELGAHTKKKFLPFKKGLERKAKKDEEKKLRRLDMVNDGIKRKVGRKRRK</sequence>
<protein>
    <submittedName>
        <fullName evidence="1">Uncharacterized protein</fullName>
    </submittedName>
</protein>
<comment type="caution">
    <text evidence="1">The sequence shown here is derived from an EMBL/GenBank/DDBJ whole genome shotgun (WGS) entry which is preliminary data.</text>
</comment>
<dbReference type="VEuPathDB" id="MicrosporidiaDB:SLOPH_2734"/>
<proteinExistence type="predicted"/>
<reference evidence="2" key="1">
    <citation type="journal article" date="2013" name="PLoS Genet.">
        <title>The genome of Spraguea lophii and the basis of host-microsporidian interactions.</title>
        <authorList>
            <person name="Campbell S.E."/>
            <person name="Williams T.A."/>
            <person name="Yousuf A."/>
            <person name="Soanes D.M."/>
            <person name="Paszkiewicz K.H."/>
            <person name="Williams B.A.P."/>
        </authorList>
    </citation>
    <scope>NUCLEOTIDE SEQUENCE [LARGE SCALE GENOMIC DNA]</scope>
    <source>
        <strain evidence="2">42_110</strain>
    </source>
</reference>